<evidence type="ECO:0000313" key="2">
    <source>
        <dbReference type="EMBL" id="GEC07956.1"/>
    </source>
</evidence>
<protein>
    <recommendedName>
        <fullName evidence="4">Tat pathway signal protein</fullName>
    </recommendedName>
</protein>
<dbReference type="SUPFAM" id="SSF47090">
    <property type="entry name" value="PGBD-like"/>
    <property type="match status" value="1"/>
</dbReference>
<gene>
    <name evidence="2" type="ORF">SSP24_56110</name>
</gene>
<sequence>MVTAKRQAAPTNGEGTPMNLRTTRTRLGAAAVAVLAVGALAVGASPAAASASSGNISGAATYTDDFGDEGLLSRSSYSNSTATCLWQQILWAEGANESDGTDFDFSDIDGMFGPNTEHATKRLQVTWGLADSFNDADGKVGPNTFGYADSKLRYVSGSTASGEYLRVRYDGAVRDLDFLRTTNGTYIIYTSGSQSGGGAVFASYRANYCD</sequence>
<evidence type="ECO:0000256" key="1">
    <source>
        <dbReference type="SAM" id="MobiDB-lite"/>
    </source>
</evidence>
<proteinExistence type="predicted"/>
<dbReference type="InterPro" id="IPR036365">
    <property type="entry name" value="PGBD-like_sf"/>
</dbReference>
<organism evidence="2 3">
    <name type="scientific">Streptomyces spinoverrucosus</name>
    <dbReference type="NCBI Taxonomy" id="284043"/>
    <lineage>
        <taxon>Bacteria</taxon>
        <taxon>Bacillati</taxon>
        <taxon>Actinomycetota</taxon>
        <taxon>Actinomycetes</taxon>
        <taxon>Kitasatosporales</taxon>
        <taxon>Streptomycetaceae</taxon>
        <taxon>Streptomyces</taxon>
    </lineage>
</organism>
<accession>A0A4Y3VSM5</accession>
<dbReference type="Proteomes" id="UP000317881">
    <property type="component" value="Unassembled WGS sequence"/>
</dbReference>
<feature type="compositionally biased region" description="Polar residues" evidence="1">
    <location>
        <begin position="9"/>
        <end position="20"/>
    </location>
</feature>
<name>A0A4Y3VSM5_9ACTN</name>
<evidence type="ECO:0008006" key="4">
    <source>
        <dbReference type="Google" id="ProtNLM"/>
    </source>
</evidence>
<dbReference type="AlphaFoldDB" id="A0A4Y3VSM5"/>
<dbReference type="InterPro" id="IPR036366">
    <property type="entry name" value="PGBDSf"/>
</dbReference>
<comment type="caution">
    <text evidence="2">The sequence shown here is derived from an EMBL/GenBank/DDBJ whole genome shotgun (WGS) entry which is preliminary data.</text>
</comment>
<dbReference type="Gene3D" id="1.10.101.10">
    <property type="entry name" value="PGBD-like superfamily/PGBD"/>
    <property type="match status" value="1"/>
</dbReference>
<keyword evidence="3" id="KW-1185">Reference proteome</keyword>
<evidence type="ECO:0000313" key="3">
    <source>
        <dbReference type="Proteomes" id="UP000317881"/>
    </source>
</evidence>
<reference evidence="2 3" key="1">
    <citation type="submission" date="2019-06" db="EMBL/GenBank/DDBJ databases">
        <title>Whole genome shotgun sequence of Streptomyces spinoverrucosus NBRC 14228.</title>
        <authorList>
            <person name="Hosoyama A."/>
            <person name="Uohara A."/>
            <person name="Ohji S."/>
            <person name="Ichikawa N."/>
        </authorList>
    </citation>
    <scope>NUCLEOTIDE SEQUENCE [LARGE SCALE GENOMIC DNA]</scope>
    <source>
        <strain evidence="2 3">NBRC 14228</strain>
    </source>
</reference>
<dbReference type="EMBL" id="BJND01000044">
    <property type="protein sequence ID" value="GEC07956.1"/>
    <property type="molecule type" value="Genomic_DNA"/>
</dbReference>
<feature type="region of interest" description="Disordered" evidence="1">
    <location>
        <begin position="1"/>
        <end position="20"/>
    </location>
</feature>